<evidence type="ECO:0008006" key="5">
    <source>
        <dbReference type="Google" id="ProtNLM"/>
    </source>
</evidence>
<dbReference type="Proteomes" id="UP000676428">
    <property type="component" value="Chromosome"/>
</dbReference>
<dbReference type="InterPro" id="IPR041377">
    <property type="entry name" value="P2_N"/>
</dbReference>
<feature type="domain" description="Viral coat protein P2 C-terminal" evidence="2">
    <location>
        <begin position="159"/>
        <end position="281"/>
    </location>
</feature>
<dbReference type="Pfam" id="PF18628">
    <property type="entry name" value="P2_N"/>
    <property type="match status" value="1"/>
</dbReference>
<dbReference type="RefSeq" id="WP_213681728.1">
    <property type="nucleotide sequence ID" value="NZ_CP074572.1"/>
</dbReference>
<dbReference type="InterPro" id="IPR053751">
    <property type="entry name" value="Viral_Major_Capsid_sf"/>
</dbReference>
<feature type="domain" description="Viral coat protein P2 N-terminal" evidence="1">
    <location>
        <begin position="6"/>
        <end position="150"/>
    </location>
</feature>
<reference evidence="3 4" key="1">
    <citation type="journal article" date="2012" name="Int. J. Syst. Evol. Microbiol.">
        <title>Shewanella dokdonensis sp. nov., isolated from seawater.</title>
        <authorList>
            <person name="Sung H.R."/>
            <person name="Yoon J.H."/>
            <person name="Ghim S.Y."/>
        </authorList>
    </citation>
    <scope>NUCLEOTIDE SEQUENCE [LARGE SCALE GENOMIC DNA]</scope>
    <source>
        <strain evidence="3 4">DSM 23626</strain>
    </source>
</reference>
<evidence type="ECO:0000313" key="4">
    <source>
        <dbReference type="Proteomes" id="UP000676428"/>
    </source>
</evidence>
<organism evidence="3 4">
    <name type="scientific">Shewanella dokdonensis</name>
    <dbReference type="NCBI Taxonomy" id="712036"/>
    <lineage>
        <taxon>Bacteria</taxon>
        <taxon>Pseudomonadati</taxon>
        <taxon>Pseudomonadota</taxon>
        <taxon>Gammaproteobacteria</taxon>
        <taxon>Alteromonadales</taxon>
        <taxon>Shewanellaceae</taxon>
        <taxon>Shewanella</taxon>
    </lineage>
</organism>
<dbReference type="EMBL" id="CP074572">
    <property type="protein sequence ID" value="QVK23087.1"/>
    <property type="molecule type" value="Genomic_DNA"/>
</dbReference>
<protein>
    <recommendedName>
        <fullName evidence="5">Viral coat protein P2 N-terminal domain-containing protein</fullName>
    </recommendedName>
</protein>
<evidence type="ECO:0000259" key="1">
    <source>
        <dbReference type="Pfam" id="PF18628"/>
    </source>
</evidence>
<sequence>MARQFKKLPSFSNVTAGNTATLELPLGLTYDKIHINFSGVTLAQMKNLRVEVNGKPIREYKTAQVLQDENKYYGRNVSATVVDLCFNRDEMKTLPEARSFGLGTSSAPYPVQNADGSVSMVTPPAIANVTISMDIDGAATNPVLTAYAILSNPAPIGFITKVKNYPITIGAGLTEVDKIVRPETARIAALHVITAATIEKLELEMDSIVMSDMPKNIVEKIQVDNGRAPQAGRTALDFFLEGDMLQALPMKGVQDLRLRISAAEGTASGTPATLVVEYFDGYAGI</sequence>
<evidence type="ECO:0000259" key="2">
    <source>
        <dbReference type="Pfam" id="PF25513"/>
    </source>
</evidence>
<evidence type="ECO:0000313" key="3">
    <source>
        <dbReference type="EMBL" id="QVK23087.1"/>
    </source>
</evidence>
<keyword evidence="4" id="KW-1185">Reference proteome</keyword>
<dbReference type="InterPro" id="IPR057915">
    <property type="entry name" value="P2_C"/>
</dbReference>
<accession>A0ABX8DEC1</accession>
<gene>
    <name evidence="3" type="ORF">KHX94_18645</name>
</gene>
<name>A0ABX8DEC1_9GAMM</name>
<proteinExistence type="predicted"/>
<dbReference type="Gene3D" id="2.60.120.730">
    <property type="match status" value="2"/>
</dbReference>
<dbReference type="Pfam" id="PF25513">
    <property type="entry name" value="P2_C"/>
    <property type="match status" value="1"/>
</dbReference>